<dbReference type="EMBL" id="CABPRJ010000556">
    <property type="protein sequence ID" value="VVC30973.1"/>
    <property type="molecule type" value="Genomic_DNA"/>
</dbReference>
<evidence type="ECO:0000313" key="1">
    <source>
        <dbReference type="EMBL" id="VVC30973.1"/>
    </source>
</evidence>
<accession>A0A5E4MJ95</accession>
<proteinExistence type="predicted"/>
<gene>
    <name evidence="1" type="ORF">CINCED_3A010499</name>
</gene>
<reference evidence="1 2" key="1">
    <citation type="submission" date="2019-08" db="EMBL/GenBank/DDBJ databases">
        <authorList>
            <person name="Alioto T."/>
            <person name="Alioto T."/>
            <person name="Gomez Garrido J."/>
        </authorList>
    </citation>
    <scope>NUCLEOTIDE SEQUENCE [LARGE SCALE GENOMIC DNA]</scope>
</reference>
<name>A0A5E4MJ95_9HEMI</name>
<protein>
    <submittedName>
        <fullName evidence="1">Uncharacterized protein</fullName>
    </submittedName>
</protein>
<sequence length="58" mass="6419">MEPLVRWRDSSTGGNGTAAPGRRIRSACFTVTLLVRLKVWHSDCGDWLPPDGAFVQPH</sequence>
<dbReference type="AlphaFoldDB" id="A0A5E4MJ95"/>
<dbReference type="Proteomes" id="UP000325440">
    <property type="component" value="Unassembled WGS sequence"/>
</dbReference>
<evidence type="ECO:0000313" key="2">
    <source>
        <dbReference type="Proteomes" id="UP000325440"/>
    </source>
</evidence>
<organism evidence="1 2">
    <name type="scientific">Cinara cedri</name>
    <dbReference type="NCBI Taxonomy" id="506608"/>
    <lineage>
        <taxon>Eukaryota</taxon>
        <taxon>Metazoa</taxon>
        <taxon>Ecdysozoa</taxon>
        <taxon>Arthropoda</taxon>
        <taxon>Hexapoda</taxon>
        <taxon>Insecta</taxon>
        <taxon>Pterygota</taxon>
        <taxon>Neoptera</taxon>
        <taxon>Paraneoptera</taxon>
        <taxon>Hemiptera</taxon>
        <taxon>Sternorrhyncha</taxon>
        <taxon>Aphidomorpha</taxon>
        <taxon>Aphidoidea</taxon>
        <taxon>Aphididae</taxon>
        <taxon>Lachninae</taxon>
        <taxon>Cinara</taxon>
    </lineage>
</organism>
<keyword evidence="2" id="KW-1185">Reference proteome</keyword>